<dbReference type="Proteomes" id="UP001211907">
    <property type="component" value="Unassembled WGS sequence"/>
</dbReference>
<evidence type="ECO:0000313" key="2">
    <source>
        <dbReference type="Proteomes" id="UP001211907"/>
    </source>
</evidence>
<gene>
    <name evidence="1" type="ORF">HK100_006529</name>
</gene>
<dbReference type="Gene3D" id="3.80.10.10">
    <property type="entry name" value="Ribonuclease Inhibitor"/>
    <property type="match status" value="1"/>
</dbReference>
<accession>A0AAD5SQE2</accession>
<name>A0AAD5SQE2_9FUNG</name>
<proteinExistence type="predicted"/>
<evidence type="ECO:0000313" key="1">
    <source>
        <dbReference type="EMBL" id="KAJ3093608.1"/>
    </source>
</evidence>
<organism evidence="1 2">
    <name type="scientific">Physocladia obscura</name>
    <dbReference type="NCBI Taxonomy" id="109957"/>
    <lineage>
        <taxon>Eukaryota</taxon>
        <taxon>Fungi</taxon>
        <taxon>Fungi incertae sedis</taxon>
        <taxon>Chytridiomycota</taxon>
        <taxon>Chytridiomycota incertae sedis</taxon>
        <taxon>Chytridiomycetes</taxon>
        <taxon>Chytridiales</taxon>
        <taxon>Chytriomycetaceae</taxon>
        <taxon>Physocladia</taxon>
    </lineage>
</organism>
<keyword evidence="2" id="KW-1185">Reference proteome</keyword>
<dbReference type="InterPro" id="IPR032675">
    <property type="entry name" value="LRR_dom_sf"/>
</dbReference>
<comment type="caution">
    <text evidence="1">The sequence shown here is derived from an EMBL/GenBank/DDBJ whole genome shotgun (WGS) entry which is preliminary data.</text>
</comment>
<dbReference type="EMBL" id="JADGJH010003023">
    <property type="protein sequence ID" value="KAJ3093608.1"/>
    <property type="molecule type" value="Genomic_DNA"/>
</dbReference>
<dbReference type="SUPFAM" id="SSF52047">
    <property type="entry name" value="RNI-like"/>
    <property type="match status" value="1"/>
</dbReference>
<reference evidence="1" key="1">
    <citation type="submission" date="2020-05" db="EMBL/GenBank/DDBJ databases">
        <title>Phylogenomic resolution of chytrid fungi.</title>
        <authorList>
            <person name="Stajich J.E."/>
            <person name="Amses K."/>
            <person name="Simmons R."/>
            <person name="Seto K."/>
            <person name="Myers J."/>
            <person name="Bonds A."/>
            <person name="Quandt C.A."/>
            <person name="Barry K."/>
            <person name="Liu P."/>
            <person name="Grigoriev I."/>
            <person name="Longcore J.E."/>
            <person name="James T.Y."/>
        </authorList>
    </citation>
    <scope>NUCLEOTIDE SEQUENCE</scope>
    <source>
        <strain evidence="1">JEL0513</strain>
    </source>
</reference>
<protein>
    <submittedName>
        <fullName evidence="1">Uncharacterized protein</fullName>
    </submittedName>
</protein>
<dbReference type="AlphaFoldDB" id="A0AAD5SQE2"/>
<sequence>MQTGTTTASEAEPARIHLHSALINNELQSTHDDEFQNSKECETKINVAAESLGNAPTPANSEKNQTNNNRISSSIAKNTNRKPLLRPIHRTKIVITHVKIVDSELPLLVPSILRHVSDEATLRECLKINWCFMEAASSRLYENISLFGASGPLLLRLLKLMTRSANNETIIDYRCCVKSLEIADIVLDEQEVTPFQSWNLVRELIRRTASTLERIYLESTDDARFHDPELIRGCGLDQRVLFPNLKSLTIGPGCTAFSETFIADLLKRCTDSTLISIRLPGCLASASEDLFSLIAVKGGTALQDLILTPSNAYPPATGNPFVDVAIGPPSAVLTIKEAENVADTQLALSDWDFAALCKGIASISFGCTDLRALDLSGHTRGLDSGVLAEVLEKCSALEELDLPCGATDALMHEILLAQPKCLWRINASCGCRKSISTSGDKQKDGEVAANVCSCFTDTVVRALVDEVLAGKIGALLELPAQVMQVRDAKMVATADMLERDIAGAKRVDGAALNEKEDVFYVSRIGVRVVVKI</sequence>